<keyword evidence="14" id="KW-0917">Virion maturation</keyword>
<keyword evidence="17" id="KW-0175">Coiled coil</keyword>
<keyword evidence="3" id="KW-0645">Protease</keyword>
<feature type="compositionally biased region" description="Polar residues" evidence="18">
    <location>
        <begin position="800"/>
        <end position="825"/>
    </location>
</feature>
<gene>
    <name evidence="20" type="ORF">Tco_0924734</name>
</gene>
<evidence type="ECO:0000256" key="7">
    <source>
        <dbReference type="ARBA" id="ARBA00022759"/>
    </source>
</evidence>
<keyword evidence="9" id="KW-0067">ATP-binding</keyword>
<evidence type="ECO:0000256" key="14">
    <source>
        <dbReference type="ARBA" id="ARBA00023113"/>
    </source>
</evidence>
<keyword evidence="16" id="KW-0511">Multifunctional enzyme</keyword>
<dbReference type="InterPro" id="IPR012337">
    <property type="entry name" value="RNaseH-like_sf"/>
</dbReference>
<evidence type="ECO:0000256" key="2">
    <source>
        <dbReference type="ARBA" id="ARBA00022612"/>
    </source>
</evidence>
<dbReference type="InterPro" id="IPR013103">
    <property type="entry name" value="RVT_2"/>
</dbReference>
<dbReference type="Pfam" id="PF14223">
    <property type="entry name" value="Retrotran_gag_2"/>
    <property type="match status" value="1"/>
</dbReference>
<dbReference type="Pfam" id="PF22936">
    <property type="entry name" value="Pol_BBD"/>
    <property type="match status" value="1"/>
</dbReference>
<evidence type="ECO:0000313" key="21">
    <source>
        <dbReference type="Proteomes" id="UP001151760"/>
    </source>
</evidence>
<feature type="region of interest" description="Disordered" evidence="18">
    <location>
        <begin position="800"/>
        <end position="832"/>
    </location>
</feature>
<feature type="coiled-coil region" evidence="17">
    <location>
        <begin position="367"/>
        <end position="435"/>
    </location>
</feature>
<evidence type="ECO:0000256" key="18">
    <source>
        <dbReference type="SAM" id="MobiDB-lite"/>
    </source>
</evidence>
<evidence type="ECO:0000256" key="13">
    <source>
        <dbReference type="ARBA" id="ARBA00022932"/>
    </source>
</evidence>
<evidence type="ECO:0000256" key="5">
    <source>
        <dbReference type="ARBA" id="ARBA00022723"/>
    </source>
</evidence>
<dbReference type="Pfam" id="PF25597">
    <property type="entry name" value="SH3_retrovirus"/>
    <property type="match status" value="1"/>
</dbReference>
<evidence type="ECO:0000256" key="8">
    <source>
        <dbReference type="ARBA" id="ARBA00022801"/>
    </source>
</evidence>
<dbReference type="InterPro" id="IPR001584">
    <property type="entry name" value="Integrase_cat-core"/>
</dbReference>
<dbReference type="InterPro" id="IPR039537">
    <property type="entry name" value="Retrotran_Ty1/copia-like"/>
</dbReference>
<dbReference type="InterPro" id="IPR054722">
    <property type="entry name" value="PolX-like_BBD"/>
</dbReference>
<evidence type="ECO:0000256" key="12">
    <source>
        <dbReference type="ARBA" id="ARBA00022918"/>
    </source>
</evidence>
<sequence>MTTLADKSLLSGGDNKPPMLEKHLYDSWKSRMELYMMNRPNGRMILASVEKGPLVWPTVTVDGETRLKEYTELTAAETIQADSKDIWEKIQLLMQGTSLTKQERECKLYDEFDKFTYKAGESLHEYYLRFTLLLNDMNIYKMPLEQFQVNTKFLNTLPAEWSKFVTDVKLVKDLHTTNVDQIHAYLEQHERHANEVHLMHERNSDPPALKGDDPIDAINHMMSFLTAVGRQTSLAAGTSKTYTPGASGSNSGKQRRKCCWYKLKPDIPEGQATQTVITHNAAYQADDLDAYDSVCDELNTAKVALMANLSHYGSDALTEVHNHDNVNNNMINQDVQVMPSSEQSNVMKQSETEITSDSNIIPYSNVNDTLTAELERYKEQVKVLKEGKNVDLRSNNTVSDSSAQSVEIDRLKQTLSEHLKEMESLIQTVTLLKNDFKKEESRNIDREIALEKRIKHPFYLKKAQQLEPKLYVGDIIEKTNPIVIPDFEETLMLVEESRSKMLLKQKDSMMLEKKVITTPIDYTALNQLYQDFPTRFVPQTELSAEQAFWSQNSMSYFDPTPSNRPTNVEVPKELSKVSMVNMSLKKLKHHLAGFDVVVKERTTPTAITEGTWDFKHTKACFRDEIIPFVKAVKDLFNTFNQYLVDELPEVQNVFHQMEQTMEQHPQSQEKDTVIKKLKERIKSLSGKMNKDKIKQDLEEIETINIKLDHKSVEISDLNASLQEKVLVIIALKDDLRKLKGKALVDNEVLKHPSDPEMLKIDVEYLNPRLLNNRLAHSDYLKHTQEEAAILKEIVKQGKSQNPLNTSLESALKPSTSASGSQPSGNTKKDKILQTPTLNSKLKCVKCNGCMLSDNHDLCVLDFINNVNARAISKSIKKSLETNRIVPLRKPTSLDNETSKQVVTLVYSRKPRKSKTNVPVSKSKVVHIVLWYLDSGCSKHMTEDRSQLTNFVNKFLGTFKFGNDHVAKILGYGDYQIGNVMISRVYYVEGLGHNLFSVRQFCDSNLEVAFRQHTCFIRNLEGVDLLIGSRGKNLYTLSLGDMMASSPICLLSKASKTNKNKPHKPKSEDTNQEKLYLLHMDLCGPMRVASVNGKKYILVIVDDYSRFTWVKFLRSKDEAPDFIIKFLKMIQVPLKVTVQRIKTDNGNEFENGVIERRNRTLIEAARTMLIYANALLFLWAEAVATACYTQNRSIVRLRHIKTPYELQPKADIGIFIGYAPTKKAFRIYNRRTRRIIETIHVDFDELTAMASEQNSSGPALHEMTLATITPEVIAPVDEVVAPVPAVSTGSPSSTNFDQDAPLPSNSQTTPETQPSVIPNDVEEDNHDIEVAHMGNDPYFGVLIPEVPSDQSSSSDSIHIIVHPDHQIPEYNNKWTKDHPLENIIGELARPVSTRLQLHEQALFCYYDAFLTAVEPKTYKDALTQSCWIEAMQEELNEFERLEVWELVPRPDKVMVITLKWIYKKLDELGGILKNKARLVARSYRQEEGIDFEESFAPEEVYVSQPDGFVDPDNPNHVYKLKKALYGLKQAPRAWYDMLSSFLISQDFSKGLVNPTLFIRRDGKELLLDSSIALAAFADADHASCQDTRHNTSGSMQFLGYRLISWSSKRQKSVAISSTEAEYIALSGCCAQEHVENGVIELYFVNTEYQLADIFTKSLARERIEFLINKLEMRSFTLETLKQLADEVDE</sequence>
<feature type="compositionally biased region" description="Polar residues" evidence="18">
    <location>
        <begin position="1286"/>
        <end position="1315"/>
    </location>
</feature>
<keyword evidence="6" id="KW-0547">Nucleotide-binding</keyword>
<evidence type="ECO:0000256" key="16">
    <source>
        <dbReference type="ARBA" id="ARBA00023268"/>
    </source>
</evidence>
<dbReference type="PROSITE" id="PS50994">
    <property type="entry name" value="INTEGRASE"/>
    <property type="match status" value="1"/>
</dbReference>
<keyword evidence="13" id="KW-0548">Nucleotidyltransferase</keyword>
<protein>
    <submittedName>
        <fullName evidence="20">Retrovirus-related pol polyprotein from transposon TNT 1-94</fullName>
    </submittedName>
</protein>
<dbReference type="CDD" id="cd09272">
    <property type="entry name" value="RNase_HI_RT_Ty1"/>
    <property type="match status" value="1"/>
</dbReference>
<keyword evidence="11" id="KW-0229">DNA integration</keyword>
<evidence type="ECO:0000256" key="3">
    <source>
        <dbReference type="ARBA" id="ARBA00022670"/>
    </source>
</evidence>
<keyword evidence="4" id="KW-0540">Nuclease</keyword>
<feature type="domain" description="Integrase catalytic" evidence="19">
    <location>
        <begin position="1060"/>
        <end position="1155"/>
    </location>
</feature>
<comment type="caution">
    <text evidence="20">The sequence shown here is derived from an EMBL/GenBank/DDBJ whole genome shotgun (WGS) entry which is preliminary data.</text>
</comment>
<evidence type="ECO:0000256" key="15">
    <source>
        <dbReference type="ARBA" id="ARBA00023172"/>
    </source>
</evidence>
<keyword evidence="12" id="KW-0695">RNA-directed DNA polymerase</keyword>
<evidence type="ECO:0000256" key="6">
    <source>
        <dbReference type="ARBA" id="ARBA00022741"/>
    </source>
</evidence>
<dbReference type="PANTHER" id="PTHR42648:SF11">
    <property type="entry name" value="TRANSPOSON TY4-P GAG-POL POLYPROTEIN"/>
    <property type="match status" value="1"/>
</dbReference>
<dbReference type="SUPFAM" id="SSF53098">
    <property type="entry name" value="Ribonuclease H-like"/>
    <property type="match status" value="1"/>
</dbReference>
<keyword evidence="7" id="KW-0255">Endonuclease</keyword>
<dbReference type="InterPro" id="IPR057670">
    <property type="entry name" value="SH3_retrovirus"/>
</dbReference>
<dbReference type="Proteomes" id="UP001151760">
    <property type="component" value="Unassembled WGS sequence"/>
</dbReference>
<dbReference type="PANTHER" id="PTHR42648">
    <property type="entry name" value="TRANSPOSASE, PUTATIVE-RELATED"/>
    <property type="match status" value="1"/>
</dbReference>
<keyword evidence="15" id="KW-0233">DNA recombination</keyword>
<evidence type="ECO:0000259" key="19">
    <source>
        <dbReference type="PROSITE" id="PS50994"/>
    </source>
</evidence>
<keyword evidence="2" id="KW-1188">Viral release from host cell</keyword>
<reference evidence="20" key="2">
    <citation type="submission" date="2022-01" db="EMBL/GenBank/DDBJ databases">
        <authorList>
            <person name="Yamashiro T."/>
            <person name="Shiraishi A."/>
            <person name="Satake H."/>
            <person name="Nakayama K."/>
        </authorList>
    </citation>
    <scope>NUCLEOTIDE SEQUENCE</scope>
</reference>
<keyword evidence="8" id="KW-0378">Hydrolase</keyword>
<comment type="function">
    <text evidence="1">The aspartyl protease (PR) mediates the proteolytic cleavages of the Gag and Gag-Pol polyproteins after assembly of the VLP.</text>
</comment>
<reference evidence="20" key="1">
    <citation type="journal article" date="2022" name="Int. J. Mol. Sci.">
        <title>Draft Genome of Tanacetum Coccineum: Genomic Comparison of Closely Related Tanacetum-Family Plants.</title>
        <authorList>
            <person name="Yamashiro T."/>
            <person name="Shiraishi A."/>
            <person name="Nakayama K."/>
            <person name="Satake H."/>
        </authorList>
    </citation>
    <scope>NUCLEOTIDE SEQUENCE</scope>
</reference>
<dbReference type="Pfam" id="PF07727">
    <property type="entry name" value="RVT_2"/>
    <property type="match status" value="2"/>
</dbReference>
<keyword evidence="13" id="KW-0808">Transferase</keyword>
<keyword evidence="5" id="KW-0479">Metal-binding</keyword>
<dbReference type="Gene3D" id="3.30.420.10">
    <property type="entry name" value="Ribonuclease H-like superfamily/Ribonuclease H"/>
    <property type="match status" value="2"/>
</dbReference>
<name>A0ABQ5D659_9ASTR</name>
<evidence type="ECO:0000256" key="10">
    <source>
        <dbReference type="ARBA" id="ARBA00022842"/>
    </source>
</evidence>
<organism evidence="20 21">
    <name type="scientific">Tanacetum coccineum</name>
    <dbReference type="NCBI Taxonomy" id="301880"/>
    <lineage>
        <taxon>Eukaryota</taxon>
        <taxon>Viridiplantae</taxon>
        <taxon>Streptophyta</taxon>
        <taxon>Embryophyta</taxon>
        <taxon>Tracheophyta</taxon>
        <taxon>Spermatophyta</taxon>
        <taxon>Magnoliopsida</taxon>
        <taxon>eudicotyledons</taxon>
        <taxon>Gunneridae</taxon>
        <taxon>Pentapetalae</taxon>
        <taxon>asterids</taxon>
        <taxon>campanulids</taxon>
        <taxon>Asterales</taxon>
        <taxon>Asteraceae</taxon>
        <taxon>Asteroideae</taxon>
        <taxon>Anthemideae</taxon>
        <taxon>Anthemidinae</taxon>
        <taxon>Tanacetum</taxon>
    </lineage>
</organism>
<evidence type="ECO:0000256" key="11">
    <source>
        <dbReference type="ARBA" id="ARBA00022908"/>
    </source>
</evidence>
<evidence type="ECO:0000256" key="4">
    <source>
        <dbReference type="ARBA" id="ARBA00022722"/>
    </source>
</evidence>
<accession>A0ABQ5D659</accession>
<dbReference type="InterPro" id="IPR036397">
    <property type="entry name" value="RNaseH_sf"/>
</dbReference>
<evidence type="ECO:0000313" key="20">
    <source>
        <dbReference type="EMBL" id="GJT34315.1"/>
    </source>
</evidence>
<keyword evidence="21" id="KW-1185">Reference proteome</keyword>
<evidence type="ECO:0000256" key="17">
    <source>
        <dbReference type="SAM" id="Coils"/>
    </source>
</evidence>
<feature type="region of interest" description="Disordered" evidence="18">
    <location>
        <begin position="1283"/>
        <end position="1315"/>
    </location>
</feature>
<dbReference type="Pfam" id="PF00665">
    <property type="entry name" value="rve"/>
    <property type="match status" value="1"/>
</dbReference>
<keyword evidence="13" id="KW-0239">DNA-directed DNA polymerase</keyword>
<dbReference type="EMBL" id="BQNB010014952">
    <property type="protein sequence ID" value="GJT34315.1"/>
    <property type="molecule type" value="Genomic_DNA"/>
</dbReference>
<keyword evidence="10" id="KW-0460">Magnesium</keyword>
<evidence type="ECO:0000256" key="9">
    <source>
        <dbReference type="ARBA" id="ARBA00022840"/>
    </source>
</evidence>
<proteinExistence type="predicted"/>
<evidence type="ECO:0000256" key="1">
    <source>
        <dbReference type="ARBA" id="ARBA00002180"/>
    </source>
</evidence>